<keyword evidence="7" id="KW-1185">Reference proteome</keyword>
<dbReference type="Gene3D" id="1.20.120.550">
    <property type="entry name" value="Membrane associated eicosanoid/glutathione metabolism-like domain"/>
    <property type="match status" value="1"/>
</dbReference>
<comment type="caution">
    <text evidence="6">The sequence shown here is derived from an EMBL/GenBank/DDBJ whole genome shotgun (WGS) entry which is preliminary data.</text>
</comment>
<evidence type="ECO:0000313" key="6">
    <source>
        <dbReference type="EMBL" id="KAF3000228.1"/>
    </source>
</evidence>
<keyword evidence="2 5" id="KW-0812">Transmembrane</keyword>
<feature type="transmembrane region" description="Helical" evidence="5">
    <location>
        <begin position="12"/>
        <end position="34"/>
    </location>
</feature>
<evidence type="ECO:0000313" key="7">
    <source>
        <dbReference type="Proteomes" id="UP000801428"/>
    </source>
</evidence>
<evidence type="ECO:0000256" key="5">
    <source>
        <dbReference type="SAM" id="Phobius"/>
    </source>
</evidence>
<sequence>MLSFFDRYDLSILAIPAYFGLAMVPHGWAINVASQGKISTWDNRNPRNTDMKAKLKARLPAETYAKYERLEACHANSMESFPLFAATIVLGHIAGLEKEEIAKFAMYFLAVRVAYMAVYAIHKTQGPTALRTAIWYVGVGLCFKTLVQAAKAMGARP</sequence>
<evidence type="ECO:0000256" key="2">
    <source>
        <dbReference type="ARBA" id="ARBA00022692"/>
    </source>
</evidence>
<dbReference type="PANTHER" id="PTHR35371:SF1">
    <property type="entry name" value="BLR7753 PROTEIN"/>
    <property type="match status" value="1"/>
</dbReference>
<organism evidence="6 7">
    <name type="scientific">Curvularia kusanoi</name>
    <name type="common">Cochliobolus kusanoi</name>
    <dbReference type="NCBI Taxonomy" id="90978"/>
    <lineage>
        <taxon>Eukaryota</taxon>
        <taxon>Fungi</taxon>
        <taxon>Dikarya</taxon>
        <taxon>Ascomycota</taxon>
        <taxon>Pezizomycotina</taxon>
        <taxon>Dothideomycetes</taxon>
        <taxon>Pleosporomycetidae</taxon>
        <taxon>Pleosporales</taxon>
        <taxon>Pleosporineae</taxon>
        <taxon>Pleosporaceae</taxon>
        <taxon>Curvularia</taxon>
    </lineage>
</organism>
<dbReference type="PANTHER" id="PTHR35371">
    <property type="entry name" value="INNER MEMBRANE PROTEIN"/>
    <property type="match status" value="1"/>
</dbReference>
<proteinExistence type="predicted"/>
<reference evidence="6" key="1">
    <citation type="submission" date="2019-04" db="EMBL/GenBank/DDBJ databases">
        <title>Sequencing of skin fungus with MAO and IRED activity.</title>
        <authorList>
            <person name="Marsaioli A.J."/>
            <person name="Bonatto J.M.C."/>
            <person name="Reis Junior O."/>
        </authorList>
    </citation>
    <scope>NUCLEOTIDE SEQUENCE</scope>
    <source>
        <strain evidence="6">30M1</strain>
    </source>
</reference>
<dbReference type="InterPro" id="IPR023352">
    <property type="entry name" value="MAPEG-like_dom_sf"/>
</dbReference>
<protein>
    <submittedName>
        <fullName evidence="6">Uncharacterized protein</fullName>
    </submittedName>
</protein>
<name>A0A9P4TCT4_CURKU</name>
<dbReference type="OrthoDB" id="2122304at2759"/>
<keyword evidence="3 5" id="KW-1133">Transmembrane helix</keyword>
<accession>A0A9P4TCT4</accession>
<evidence type="ECO:0000256" key="4">
    <source>
        <dbReference type="ARBA" id="ARBA00023136"/>
    </source>
</evidence>
<keyword evidence="4 5" id="KW-0472">Membrane</keyword>
<dbReference type="InterPro" id="IPR001129">
    <property type="entry name" value="Membr-assoc_MAPEG"/>
</dbReference>
<dbReference type="Pfam" id="PF01124">
    <property type="entry name" value="MAPEG"/>
    <property type="match status" value="1"/>
</dbReference>
<gene>
    <name evidence="6" type="ORF">E8E13_007439</name>
</gene>
<evidence type="ECO:0000256" key="3">
    <source>
        <dbReference type="ARBA" id="ARBA00022989"/>
    </source>
</evidence>
<dbReference type="GO" id="GO:0016020">
    <property type="term" value="C:membrane"/>
    <property type="evidence" value="ECO:0007669"/>
    <property type="project" value="UniProtKB-SubCell"/>
</dbReference>
<dbReference type="AlphaFoldDB" id="A0A9P4TCT4"/>
<comment type="subcellular location">
    <subcellularLocation>
        <location evidence="1">Membrane</location>
    </subcellularLocation>
</comment>
<dbReference type="Proteomes" id="UP000801428">
    <property type="component" value="Unassembled WGS sequence"/>
</dbReference>
<dbReference type="SUPFAM" id="SSF161084">
    <property type="entry name" value="MAPEG domain-like"/>
    <property type="match status" value="1"/>
</dbReference>
<dbReference type="EMBL" id="SWKU01000015">
    <property type="protein sequence ID" value="KAF3000228.1"/>
    <property type="molecule type" value="Genomic_DNA"/>
</dbReference>
<evidence type="ECO:0000256" key="1">
    <source>
        <dbReference type="ARBA" id="ARBA00004370"/>
    </source>
</evidence>